<feature type="transmembrane region" description="Helical" evidence="1">
    <location>
        <begin position="20"/>
        <end position="44"/>
    </location>
</feature>
<sequence>MAKWELFRYNVKRPGTPESLVVSGLSTLALLGGGIAATAAGAQARGRLNDRTISDEERKRNEGKSFLLLLGAVLLMVGILSAVWFGKNLLARQR</sequence>
<evidence type="ECO:0000256" key="1">
    <source>
        <dbReference type="SAM" id="Phobius"/>
    </source>
</evidence>
<evidence type="ECO:0000313" key="2">
    <source>
        <dbReference type="EMBL" id="QHS93214.1"/>
    </source>
</evidence>
<proteinExistence type="predicted"/>
<dbReference type="EMBL" id="MN739201">
    <property type="protein sequence ID" value="QHS93214.1"/>
    <property type="molecule type" value="Genomic_DNA"/>
</dbReference>
<feature type="transmembrane region" description="Helical" evidence="1">
    <location>
        <begin position="65"/>
        <end position="85"/>
    </location>
</feature>
<keyword evidence="1" id="KW-0812">Transmembrane</keyword>
<name>A0A6C0BNK3_9ZZZZ</name>
<keyword evidence="1" id="KW-0472">Membrane</keyword>
<dbReference type="AlphaFoldDB" id="A0A6C0BNK3"/>
<protein>
    <submittedName>
        <fullName evidence="2">Uncharacterized protein</fullName>
    </submittedName>
</protein>
<reference evidence="2" key="1">
    <citation type="journal article" date="2020" name="Nature">
        <title>Giant virus diversity and host interactions through global metagenomics.</title>
        <authorList>
            <person name="Schulz F."/>
            <person name="Roux S."/>
            <person name="Paez-Espino D."/>
            <person name="Jungbluth S."/>
            <person name="Walsh D.A."/>
            <person name="Denef V.J."/>
            <person name="McMahon K.D."/>
            <person name="Konstantinidis K.T."/>
            <person name="Eloe-Fadrosh E.A."/>
            <person name="Kyrpides N.C."/>
            <person name="Woyke T."/>
        </authorList>
    </citation>
    <scope>NUCLEOTIDE SEQUENCE</scope>
    <source>
        <strain evidence="2">GVMAG-M-3300017989-17</strain>
    </source>
</reference>
<keyword evidence="1" id="KW-1133">Transmembrane helix</keyword>
<organism evidence="2">
    <name type="scientific">viral metagenome</name>
    <dbReference type="NCBI Taxonomy" id="1070528"/>
    <lineage>
        <taxon>unclassified sequences</taxon>
        <taxon>metagenomes</taxon>
        <taxon>organismal metagenomes</taxon>
    </lineage>
</organism>
<accession>A0A6C0BNK3</accession>